<dbReference type="STRING" id="1293911.H710_00918"/>
<dbReference type="InterPro" id="IPR000073">
    <property type="entry name" value="AB_hydrolase_1"/>
</dbReference>
<dbReference type="Gene3D" id="3.40.50.1820">
    <property type="entry name" value="alpha/beta hydrolase"/>
    <property type="match status" value="1"/>
</dbReference>
<sequence length="257" mass="28181">MAVENIRFFEHDGLRFAYYEEGQGAPILLIHGFGSSARINWYETGWFSCLIEAGYRVIALDNRGHGDSDKSYNPSFYTPQLMASDAAKLLQHLELSKAHVMGYSMGARISAFMALLYPTYVHSVVFGGLGIGMVTGAGSWEPVAEALLAKDVSTITNSRGLMFRRFADKNKSDKHALAACIMTSKQKLTKCEISQIKQPSLVAVGSLDEIGGEAKPLAALLPNGEALQIPNRNHMLAVGDKMYKKSVIDFLARFPII</sequence>
<comment type="caution">
    <text evidence="2">The sequence shown here is derived from an EMBL/GenBank/DDBJ whole genome shotgun (WGS) entry which is preliminary data.</text>
</comment>
<evidence type="ECO:0000259" key="1">
    <source>
        <dbReference type="Pfam" id="PF00561"/>
    </source>
</evidence>
<feature type="domain" description="AB hydrolase-1" evidence="1">
    <location>
        <begin position="26"/>
        <end position="141"/>
    </location>
</feature>
<gene>
    <name evidence="2" type="ORF">H710_00918</name>
</gene>
<dbReference type="SUPFAM" id="SSF53474">
    <property type="entry name" value="alpha/beta-Hydrolases"/>
    <property type="match status" value="1"/>
</dbReference>
<protein>
    <recommendedName>
        <fullName evidence="1">AB hydrolase-1 domain-containing protein</fullName>
    </recommendedName>
</protein>
<dbReference type="PANTHER" id="PTHR43433">
    <property type="entry name" value="HYDROLASE, ALPHA/BETA FOLD FAMILY PROTEIN"/>
    <property type="match status" value="1"/>
</dbReference>
<reference evidence="2 3" key="1">
    <citation type="submission" date="2013-04" db="EMBL/GenBank/DDBJ databases">
        <title>The Genome Sequence of Bartonella bacilliformis Ver097.</title>
        <authorList>
            <consortium name="The Broad Institute Genomics Platform"/>
            <consortium name="The Broad Institute Genome Sequencing Center for Infectious Disease"/>
            <person name="Feldgarden M."/>
            <person name="Kirby J."/>
            <person name="Birtles R."/>
            <person name="Dasch G."/>
            <person name="Hendrix L."/>
            <person name="Koehler J."/>
            <person name="Walker B."/>
            <person name="Young S.K."/>
            <person name="Zeng Q."/>
            <person name="Gargeya S."/>
            <person name="Fitzgerald M."/>
            <person name="Haas B."/>
            <person name="Abouelleil A."/>
            <person name="Allen A.W."/>
            <person name="Alvarado L."/>
            <person name="Arachchi H.M."/>
            <person name="Berlin A.M."/>
            <person name="Chapman S.B."/>
            <person name="Gainer-Dewar J."/>
            <person name="Goldberg J."/>
            <person name="Griggs A."/>
            <person name="Gujja S."/>
            <person name="Hansen M."/>
            <person name="Howarth C."/>
            <person name="Imamovic A."/>
            <person name="Ireland A."/>
            <person name="Larimer J."/>
            <person name="McCowan C."/>
            <person name="Murphy C."/>
            <person name="Pearson M."/>
            <person name="Poon T.W."/>
            <person name="Priest M."/>
            <person name="Roberts A."/>
            <person name="Saif S."/>
            <person name="Shea T."/>
            <person name="Sisk P."/>
            <person name="Sykes S."/>
            <person name="Wortman J."/>
            <person name="Nusbaum C."/>
            <person name="Birren B."/>
        </authorList>
    </citation>
    <scope>NUCLEOTIDE SEQUENCE [LARGE SCALE GENOMIC DNA]</scope>
    <source>
        <strain evidence="2 3">Ver097</strain>
    </source>
</reference>
<proteinExistence type="predicted"/>
<dbReference type="Proteomes" id="UP000031740">
    <property type="component" value="Unassembled WGS sequence"/>
</dbReference>
<dbReference type="Pfam" id="PF00561">
    <property type="entry name" value="Abhydrolase_1"/>
    <property type="match status" value="1"/>
</dbReference>
<dbReference type="GO" id="GO:0046503">
    <property type="term" value="P:glycerolipid catabolic process"/>
    <property type="evidence" value="ECO:0007669"/>
    <property type="project" value="TreeGrafter"/>
</dbReference>
<evidence type="ECO:0000313" key="3">
    <source>
        <dbReference type="Proteomes" id="UP000031740"/>
    </source>
</evidence>
<name>A0A072R3D4_BARBA</name>
<dbReference type="HOGENOM" id="CLU_020336_50_5_5"/>
<dbReference type="EMBL" id="ASIV01000005">
    <property type="protein sequence ID" value="KEG19702.1"/>
    <property type="molecule type" value="Genomic_DNA"/>
</dbReference>
<dbReference type="PATRIC" id="fig|1293911.3.peg.950"/>
<dbReference type="RefSeq" id="WP_041849642.1">
    <property type="nucleotide sequence ID" value="NZ_KL503804.1"/>
</dbReference>
<dbReference type="InterPro" id="IPR050471">
    <property type="entry name" value="AB_hydrolase"/>
</dbReference>
<dbReference type="GO" id="GO:0004806">
    <property type="term" value="F:triacylglycerol lipase activity"/>
    <property type="evidence" value="ECO:0007669"/>
    <property type="project" value="TreeGrafter"/>
</dbReference>
<accession>A0A072R3D4</accession>
<dbReference type="PANTHER" id="PTHR43433:SF5">
    <property type="entry name" value="AB HYDROLASE-1 DOMAIN-CONTAINING PROTEIN"/>
    <property type="match status" value="1"/>
</dbReference>
<dbReference type="InterPro" id="IPR029058">
    <property type="entry name" value="AB_hydrolase_fold"/>
</dbReference>
<evidence type="ECO:0000313" key="2">
    <source>
        <dbReference type="EMBL" id="KEG19702.1"/>
    </source>
</evidence>
<dbReference type="AlphaFoldDB" id="A0A072R3D4"/>
<organism evidence="2 3">
    <name type="scientific">Bartonella bacilliformis Ver097</name>
    <dbReference type="NCBI Taxonomy" id="1293911"/>
    <lineage>
        <taxon>Bacteria</taxon>
        <taxon>Pseudomonadati</taxon>
        <taxon>Pseudomonadota</taxon>
        <taxon>Alphaproteobacteria</taxon>
        <taxon>Hyphomicrobiales</taxon>
        <taxon>Bartonellaceae</taxon>
        <taxon>Bartonella</taxon>
    </lineage>
</organism>